<dbReference type="Gene3D" id="3.30.559.10">
    <property type="entry name" value="Chloramphenicol acetyltransferase-like domain"/>
    <property type="match status" value="8"/>
</dbReference>
<dbReference type="InterPro" id="IPR009081">
    <property type="entry name" value="PP-bd_ACP"/>
</dbReference>
<dbReference type="Pfam" id="PF13193">
    <property type="entry name" value="AMP-binding_C"/>
    <property type="match status" value="2"/>
</dbReference>
<dbReference type="InterPro" id="IPR025110">
    <property type="entry name" value="AMP-bd_C"/>
</dbReference>
<comment type="caution">
    <text evidence="4">The sequence shown here is derived from an EMBL/GenBank/DDBJ whole genome shotgun (WGS) entry which is preliminary data.</text>
</comment>
<evidence type="ECO:0000313" key="5">
    <source>
        <dbReference type="Proteomes" id="UP000663868"/>
    </source>
</evidence>
<dbReference type="GO" id="GO:0005829">
    <property type="term" value="C:cytosol"/>
    <property type="evidence" value="ECO:0007669"/>
    <property type="project" value="TreeGrafter"/>
</dbReference>
<feature type="non-terminal residue" evidence="4">
    <location>
        <position position="1"/>
    </location>
</feature>
<dbReference type="Gene3D" id="3.30.300.30">
    <property type="match status" value="4"/>
</dbReference>
<dbReference type="EMBL" id="CAJOBB010001950">
    <property type="protein sequence ID" value="CAF3922544.1"/>
    <property type="molecule type" value="Genomic_DNA"/>
</dbReference>
<dbReference type="Gene3D" id="3.40.50.12780">
    <property type="entry name" value="N-terminal domain of ligase-like"/>
    <property type="match status" value="4"/>
</dbReference>
<dbReference type="SUPFAM" id="SSF52777">
    <property type="entry name" value="CoA-dependent acyltransferases"/>
    <property type="match status" value="15"/>
</dbReference>
<keyword evidence="2" id="KW-0597">Phosphoprotein</keyword>
<dbReference type="InterPro" id="IPR023213">
    <property type="entry name" value="CAT-like_dom_sf"/>
</dbReference>
<evidence type="ECO:0000256" key="1">
    <source>
        <dbReference type="ARBA" id="ARBA00022450"/>
    </source>
</evidence>
<dbReference type="GO" id="GO:0047527">
    <property type="term" value="F:2,3-dihydroxybenzoate-serine ligase activity"/>
    <property type="evidence" value="ECO:0007669"/>
    <property type="project" value="TreeGrafter"/>
</dbReference>
<dbReference type="InterPro" id="IPR036736">
    <property type="entry name" value="ACP-like_sf"/>
</dbReference>
<evidence type="ECO:0000256" key="2">
    <source>
        <dbReference type="ARBA" id="ARBA00022553"/>
    </source>
</evidence>
<dbReference type="Pfam" id="PF00550">
    <property type="entry name" value="PP-binding"/>
    <property type="match status" value="4"/>
</dbReference>
<feature type="domain" description="Carrier" evidence="3">
    <location>
        <begin position="620"/>
        <end position="698"/>
    </location>
</feature>
<dbReference type="InterPro" id="IPR000873">
    <property type="entry name" value="AMP-dep_synth/lig_dom"/>
</dbReference>
<dbReference type="PANTHER" id="PTHR45527:SF1">
    <property type="entry name" value="FATTY ACID SYNTHASE"/>
    <property type="match status" value="1"/>
</dbReference>
<dbReference type="GO" id="GO:0043041">
    <property type="term" value="P:amino acid activation for nonribosomal peptide biosynthetic process"/>
    <property type="evidence" value="ECO:0007669"/>
    <property type="project" value="TreeGrafter"/>
</dbReference>
<dbReference type="Gene3D" id="1.10.1200.10">
    <property type="entry name" value="ACP-like"/>
    <property type="match status" value="4"/>
</dbReference>
<dbReference type="Gene3D" id="3.30.559.30">
    <property type="entry name" value="Nonribosomal peptide synthetase, condensation domain"/>
    <property type="match status" value="7"/>
</dbReference>
<dbReference type="CDD" id="cd05930">
    <property type="entry name" value="A_NRPS"/>
    <property type="match status" value="4"/>
</dbReference>
<sequence>MIGDSQLSSIPFTMNNNDNELRNKYDFSLQIQHGINVNQLSCTINASLDLFNVETIDKISQQFHSLLKQLFTSVDNQMERSMYEISLTLPNEQYLMQSMNNTQVSFRSPVTCVHHEFVYQAMKYPQKLAVELDEQSMTYAELLYYSQCLSLNLLYHYDVKSGDIVCQCVERSLAMVIGILSIAMVGSVYCPLSPQDPPQRLQALLNQTHSRLVMVHFSTNFIFEIDIVRLNIDTAITINDIYGDIDLNKLSKVSVTPEYIVFTIFTSGSTGIPKAVQLRHRNFTEFMHSFIHAGVLSKCDTIIQMARCSFDNHLLSLVGTLMTGGTLVMLRPNGNMDLEYLAEVLNQKQITVMHCVPSLLNSLFTFLKENKHGSAVKWLRSLCSGGETLNMKVVGLLKSIVTNKCQIRNHYGPAEITINCACHLIDLNKELMNIPIGRPLPNYRCLIVDEFSQNVYGGYEGELLVGGVGIFAGYFERDDLTAKVLININEQMFYKTGDLVRIDDSGSIQYVGRKDHQVKLHGQRIELDEIERCLLQKSIAACIIIKWDDDHLVAYVQSSHIKEEQLRQHCQSHLPPHMVPSIFIILDKLPLNANGKIDRKLLPPPNFSSIHLTNHDKLLLPVNKTETIIHHIWCDLLKQKQISTDTNIFSIGGHSLIIMQLFHRYKIEFHLETNALSISDLFQHPTIIDHAHLIQQIKSIKQDIHDYQWLPLHITQASASYAQERIFLDEQIRFSSTNNNTNMYVIPLIYRVSSMNDHIFISRLQHAFQSIITKHQILRTALYLDVNATIIQHCLDTDAIIKDKKSSRFSIINLPDEEHEQNEIVKKILNQLDLFDLSKGHVINCHILRRDQSNDSFAQNNDDLLTKDDLILFTIHHACFDGASTSIFIRDLSLAYQSNDLPPIDDNSLQYMDYSIHEHIMDMTLSQEFWQSELKEYNLTRQLLLPVDRQRSSTDQQRSGLASSAQITFDDEMCTSFLHYASSHHLTLFQLGLSIFYVFLFKLTHGETDLCISSINANRYRSELVDMIGMFVSTLPYRAEFDPHWSFDEVVRYVQEKCLSILEHSHYPLQHILNDLHVTQSNVSFLETMFDFVTISKDASGFCLNSVNLEQVSLNQSYEMTKFDFSLRFIWNTSPDDNQLSSWFVCSHDLFDERTTLTLTQRFKYLCEQIFSSTSMGKAVDTCSTTISRLDLILSNEMKEMQDVVFCRQTNIKNRAPASYAQARIWLDERIRFDPDKPQIAIHNMPFVYRLQPGYTLSLNQLRQALHLIVNKHLTLHTSLIFDTKMNLLTQKIIARKANSTDMFSIIETTYETNEQLNGILQDEKHNPHLFDLAQGLVFRCHLIYYKPISSNQLLSDKDLIIFNFHHALFDFPSMEVFLHDLNQAYTTSQLLYDDSTNLRYLDYSVTEQQMSMTGASMFWFDALHNCKLDQPLSLPYDRYRLSNEHRTGRGTSISFGFGQDLSHDFLIHASTNDISLQHLTFAIYFIFLFKLTNGQTDLCLAMNINNNRYRNELESIIGLFENVVPLRCQLDPHWSFYQLLEHVREVTTKSIRYSYFPLQRILDHRPHISKHAFLDTSLEFISYISNNSIMIGDSQLVPATSSFSIDEDEILSVSDFSLSFHHDMNMNQLSCTINASLDLFNRETVEKVSQRFHFILNQLSASTIDSQINQPIYELSLILSNEQYLMQSLNNTQMSFSSPVTCIHHAFVYQVMKHPQKLAVELDEQSLTYCELLYYVQVLSLHLINKYIVIPGEIICQCVERSLSMVVGILSIAMVGSAYCPLSLRDPPQRLQALVNQTQSRLVLVHGSTPAVLSPDNLTLNIDSVIRFEERSSAINLNELSNIAVTLESFVFVIFTSGSTGIPKAVQLRHRNFTQFMHSFVNIDVLTKSDTIIQMARCSFDNHLLSLVGTLIVGATLVMLRSEGNMDLEYLARVLDQKQITVMHAVPSLLNSLFEFLRISKRKSAVKWLRSLCSGGEAVNVTQVSLFQSLVGKQCRIRNHYGPAEITINCACYLINLSKIQTSISIGHLLPNYQCQILDEFAQFVSIGQEGELLVSGVGVFAGYFDREDLTVQAMININEEMYYKTGDLVRLDNNGLLHYQGRKDHQIKLHGQRIELGEIERCLLNITSISACVVMKWNDDYLVAYVQSSHIKEEQLRQHCQSHLPPHMVPSIFIILDKLPLNANGKTDRKLLPPPNFSSIHLTNTRELLLPTNDIEVSIHHIWCDLLKQKQISTDTNIFSVGGHSLLMMQLFHRYKIEFHLETNILSITDLFQHPTIIDHAQLIYQTVNMAENINNYHWSSLHIIQAKASFAQERIYLDEQIRFSSNKTTINNIYVIPLLYRISSMNDHISITRLHHAFQSVIIKHNILRTALYLHTNSDITQHCLDTNAIINDKNFSRFSIINLSTEEHEQNETVKKILNQSDLFDLSKGRVIRCHILRCGQPNDLFTENSDLLAIDDLILFTIHHAMFDGASTSIFIRDLSLAYQSADSLSMDENTLNYIEYSVHEHIMDMSLSREFWHYQLKGYNIECSLSLPVDRQHSSTNQQRSGLASIGEITFDNELCTSFLNYASSHHLTLFQLGLSMFYIFLFKLTHSQSDLCIGSVNANRYRNELVNMIGMFVSTLPYRLEMDPYWSFDEVVRYVQEKCLSILEHSHYPLQHILGDNRLNQSSVSFLEIMFDCITMSRDMGHLSLNDANLEQVSLERSVEMSKFDFALTFEYNPLSDNKRLLCRFVCSRDLFEKSAVSIIAQRFQYMFEQLFQTQSKNIPAVTVSSSICKLSLILPEEAEEMELVVFHRLENIVNEAPASFAQARIWLDERIRFDPEKPQTAIYNMPFVYRLQPGHTFSIKQLRHALHLIINKHPSLHTSLHFDIQKNLLMQRVITHEDKNNNKLCAIIETTYETDEQLNEILHDEKRNPHLFDLAQGFVFRCHLIYYKQISSNQLLSDKDLLIFNFHHALFDFPSMKVFYHDINQAYITGQLLYDDNTNLRYLDYAVVEQQISMTGASMFWLDALHNCKLDQPLSLPYDRYRLSSEHRTGRGTSISFDFGQDLSHDFLIHASTNDISLEQLALATYYAFLFKLTNGETDLCIGMNTHGRYRDELRSIIGMFVNAIPLRCQLDPHLSFHELTKHVRDIMINCIKYSYFPLQRILNQHPNISNPVFLDTSFEFLSSTRKDEDSEIIIGDSRFYLLPDSVKISEDEIMSKFDFILSFQHDLDLNEFSCTINASLDLFNIETVSSIAQRLQTILHQQFISFDCATNKPFYELSITLSNERYLMKSMNNTQVSFPSPLNCIHHEFVYQVMKHPQKLAVELDEQSLTYSELLHFVQVLSLTLLNEYQITPGEIICQCVERSLSMVIGIMTIEMIGGVYCPLSPRDPQHRLYALVQQTSCRLVLIHHLTKVKLNDDIFTFDIDSMLNDNVIYNCVDIDQLSNVFVACTNIAYIIFTSGSTGIPKAVSIRHHNLLLSINAIIDVNVFTYNDTIVQMASCSFDVHIQELIGGLLAGASILMLHPDGNMDFDYMMKLLQEKQITYLQSVPAYVNNMLEFVSKCNYSNLTTLRTLDIGGDASTVQLINKLYDCLSDKILVWNSYGPAETTINSTYHVVDRNIDVSSIPMGNALANYRCSVLDDLLQSVAVGQEGELFIGGAGVFAGYLGRDDLTAKAFINIDSKIFYRTGDVVKMDRNGLLHYISRKDFQVKLHGQRIELGEIERCLLNTFISACIVMKWNDDYLVAYVQSSHINEEQLRQHCQSNLPSHMIPSLFIILEKLPLNQNGKIDRKQLPSPDFSLSALLSFDISDTPLNQFEERIHTIWCQVLRCNENHISRTTSFFSIGGHSLLFIELYHHYQIVFNFDAHTLSIAPFLQQPTIFQHSQLLQIIIMNNIKTTQWYTLHINEGIASFAQERIFLDEQVRFSSDIAIYNELFTLQIVQGSLSFSRLLQAFRYVLNKHKVLRTSLIFNTNDGILKQCITDIHKTFRITMNQTFENENELRDIIYQTTINPSLFDLSIGRVFHAEIVKHQTSFNENGNENNSNEFITKSDVLLIATHHAAFDRASSLIFFNDLCLAYNTNTISIEDDEFLQYIDYSIHERLIDMTTSREFWYLQFEEYNLESRLSLPVDRNRLSSNHRSNSASTTQISFDNEISQSFLDYASIQHVTPFQLGLTILYVFLFKLTHSENDLCISCLNANRYKTELQNMMGMFVSTLPYRIQLDPRWSFDELVEYVREKCLSILEHSHYPLQHILASLHINQSNISFLETMFDFITISSQSNELSLDRTSLKQVSFEQSFEVAKFDFTLIFVYNPILENNRLSFRLTCSYDLFDKITVTNIGRRLEYCLQQIFSSNETINQIDTCFTSISKINLILPEETQEMENFIFCRQLHIINEAPASFAQIRLWHNESNHLTPYTSQVPIYNMPFFYSLHLHHTLSVQHLRHALQLTVTKHQSLHTSLLFNTEKNLVMQRIIDMIDNSTQIFTFIESTYETQDQLNRILYDEKHNPHLFDLAQGLVFRCHLIYYKPISSNQLLSDKDLIIFNFHHALFDFPSMEVFLHDLNQAYTTSQLLYDDSTNLRYLDYAVVEQQMSMTGASMFWLDALHNCKLDQPLSLPYDRYRLSNEHRTDRGTSISFDFGQDLSHDFLIHASSNNISLQYLTFAIYFIFLFKLTNGQTDLCLAMNINNNRYRNELESIIGLFENVVPLRCQLDPHWSFYQLLEHVREVTTKSIRYSYFPLQRILDHRPHISKHAFLDTSLEFISYISNNSIMIGDSQLVPATSSFSIDEDEILSVSDFSLSFHHDMNMNQLSCTINASLDLFNRETVEKVSQRFHFILNQLSASTIDSQINQPIYELSLILSNEQYLMQSLNNTQMSFSSPVTCIHHAFVYQVMKHPQKLAVELDEQSLTYCELLYYVQVLSLHLINKYIVIPGEIICQCVERSLSMVVGILSIAMVGSAYCPLSLRDPPQRLQALVNQTQSRLVLVHGSTPAVLSPDNLTLNIDSVIRFEERSSAINLNELSNIAVTLESFVFVIFTSGSTGIPKAVQLRHRNFTQFMHSFVNIDVLTKSDTIIQMARCSFDNHLLSLVGTLIVGATLVMLRSEGNMDLEYLARVLDQKQITVMHAVPSLLNSLFEFLRISKRKSAVKWLRSLCSGGEAVNVTQVSLFQSLVGKQCRIRNHYGPAEITINCACYLINLSKIQTSISIGHLLPNYQCQILDEFAQFVSIGQEGELLVSGVGVFAGYFDREDLTVQAMININEEMYYKTGDLVRLDNNGLLHYQGRKDHQIKLHGQRIELGEIERCLLNITSISACVVMKWNDDYLVAYVQSSDSKEQELRDHCQSHLPPHMIPSVFIILDKLPLNPNGKIDRKLLPPSHFTSKYLTNSLEILLPTNHIEVSIHHIWCQILKQNQISIDTNIFTIGGHSLLMMQLFHRYKIEFHLETNILSISNLFQHPTIIHHAQLIQQSINTIHNLYDFPWSSLHLIQARASFAQERIYLDEQIRFSSNKTTIKNMYVIPLIYRISSMNNHVSITRLHRAFQSVITKHNILRTALYIDDINGHIIQHCLDVNIILNDDVKFNGSKNVNLYTDDRHHMNEIIQEILNQSDLFDLSKGRVINCHILRHCHCSEDIISNENDDLLTENDHILISIHHAMFDGASTSIFIRDLSLAYQSDGLPPIDDDSLQYMDYSIHEHIMDMTLSQEFWQLELKEYNLTRQLLLPVDRQRSSTNKRSGLASSAQITFDDEICASFLNYASSHHLTLFQLGLSIFYVFLFKLTHGETDLCISSINANRYRSELVDMIGMFVSTLPYRAEFDPHWSFDEVVRYVQEKCLSILEHSHYPLQHILNDLHVTQSNVSFLETMFDFVTISSEGNDLCLNGVNLEQVSLNQSYEMTKFDFALTFEYNSSSDHNELCCSFVCSSDLFDGTTLTIIGRRFQHVLEQLFSLKSSTKCIDLCYTSVSNVDLILPEEVGERQAIMFHRLENIINEAPASFAQYERWSENQRDADTDQSSLTSHNMSFFYRLYIGDILSVKQLRHALQLIVTKHESLHTSLIYDSSNNQLIQRVLTQQNINNDMFTITESSYETDEQLNAIIENEKCNPQLFDLTQGLVFRCHLVYYKQISSNNILSDKDIIIFNFHHAIFDLSSMNIFLHDLDQAYKTHQLTTDNNTT</sequence>
<protein>
    <recommendedName>
        <fullName evidence="3">Carrier domain-containing protein</fullName>
    </recommendedName>
</protein>
<evidence type="ECO:0000259" key="3">
    <source>
        <dbReference type="PROSITE" id="PS50075"/>
    </source>
</evidence>
<accession>A0A819IQH5</accession>
<dbReference type="InterPro" id="IPR042099">
    <property type="entry name" value="ANL_N_sf"/>
</dbReference>
<gene>
    <name evidence="4" type="ORF">KXQ929_LOCUS23989</name>
</gene>
<dbReference type="SUPFAM" id="SSF56801">
    <property type="entry name" value="Acetyl-CoA synthetase-like"/>
    <property type="match status" value="4"/>
</dbReference>
<dbReference type="GO" id="GO:0031177">
    <property type="term" value="F:phosphopantetheine binding"/>
    <property type="evidence" value="ECO:0007669"/>
    <property type="project" value="TreeGrafter"/>
</dbReference>
<dbReference type="InterPro" id="IPR020845">
    <property type="entry name" value="AMP-binding_CS"/>
</dbReference>
<dbReference type="GO" id="GO:0009366">
    <property type="term" value="C:enterobactin synthetase complex"/>
    <property type="evidence" value="ECO:0007669"/>
    <property type="project" value="TreeGrafter"/>
</dbReference>
<dbReference type="InterPro" id="IPR001242">
    <property type="entry name" value="Condensation_dom"/>
</dbReference>
<feature type="domain" description="Carrier" evidence="3">
    <location>
        <begin position="5387"/>
        <end position="5465"/>
    </location>
</feature>
<dbReference type="PROSITE" id="PS00455">
    <property type="entry name" value="AMP_BINDING"/>
    <property type="match status" value="3"/>
</dbReference>
<dbReference type="SUPFAM" id="SSF47336">
    <property type="entry name" value="ACP-like"/>
    <property type="match status" value="4"/>
</dbReference>
<feature type="domain" description="Carrier" evidence="3">
    <location>
        <begin position="2212"/>
        <end position="2290"/>
    </location>
</feature>
<keyword evidence="1" id="KW-0596">Phosphopantetheine</keyword>
<dbReference type="Proteomes" id="UP000663868">
    <property type="component" value="Unassembled WGS sequence"/>
</dbReference>
<proteinExistence type="predicted"/>
<organism evidence="4 5">
    <name type="scientific">Adineta steineri</name>
    <dbReference type="NCBI Taxonomy" id="433720"/>
    <lineage>
        <taxon>Eukaryota</taxon>
        <taxon>Metazoa</taxon>
        <taxon>Spiralia</taxon>
        <taxon>Gnathifera</taxon>
        <taxon>Rotifera</taxon>
        <taxon>Eurotatoria</taxon>
        <taxon>Bdelloidea</taxon>
        <taxon>Adinetida</taxon>
        <taxon>Adinetidae</taxon>
        <taxon>Adineta</taxon>
    </lineage>
</organism>
<dbReference type="NCBIfam" id="NF003417">
    <property type="entry name" value="PRK04813.1"/>
    <property type="match status" value="4"/>
</dbReference>
<dbReference type="InterPro" id="IPR045851">
    <property type="entry name" value="AMP-bd_C_sf"/>
</dbReference>
<dbReference type="GO" id="GO:0009239">
    <property type="term" value="P:enterobactin biosynthetic process"/>
    <property type="evidence" value="ECO:0007669"/>
    <property type="project" value="TreeGrafter"/>
</dbReference>
<dbReference type="Pfam" id="PF00668">
    <property type="entry name" value="Condensation"/>
    <property type="match status" value="8"/>
</dbReference>
<evidence type="ECO:0000313" key="4">
    <source>
        <dbReference type="EMBL" id="CAF3922544.1"/>
    </source>
</evidence>
<name>A0A819IQH5_9BILA</name>
<dbReference type="Pfam" id="PF00501">
    <property type="entry name" value="AMP-binding"/>
    <property type="match status" value="4"/>
</dbReference>
<dbReference type="PANTHER" id="PTHR45527">
    <property type="entry name" value="NONRIBOSOMAL PEPTIDE SYNTHETASE"/>
    <property type="match status" value="1"/>
</dbReference>
<dbReference type="PROSITE" id="PS50075">
    <property type="entry name" value="CARRIER"/>
    <property type="match status" value="3"/>
</dbReference>
<reference evidence="4" key="1">
    <citation type="submission" date="2021-02" db="EMBL/GenBank/DDBJ databases">
        <authorList>
            <person name="Nowell W R."/>
        </authorList>
    </citation>
    <scope>NUCLEOTIDE SEQUENCE</scope>
</reference>